<dbReference type="InterPro" id="IPR003231">
    <property type="entry name" value="ACP"/>
</dbReference>
<dbReference type="PANTHER" id="PTHR20863:SF76">
    <property type="entry name" value="CARRIER DOMAIN-CONTAINING PROTEIN"/>
    <property type="match status" value="1"/>
</dbReference>
<keyword evidence="3" id="KW-0276">Fatty acid metabolism</keyword>
<evidence type="ECO:0000256" key="1">
    <source>
        <dbReference type="ARBA" id="ARBA00022450"/>
    </source>
</evidence>
<dbReference type="Pfam" id="PF00550">
    <property type="entry name" value="PP-binding"/>
    <property type="match status" value="1"/>
</dbReference>
<feature type="modified residue" description="O-(pantetheine 4'-phosphoryl)serine" evidence="3">
    <location>
        <position position="36"/>
    </location>
</feature>
<keyword evidence="3" id="KW-0275">Fatty acid biosynthesis</keyword>
<dbReference type="PANTHER" id="PTHR20863">
    <property type="entry name" value="ACYL CARRIER PROTEIN"/>
    <property type="match status" value="1"/>
</dbReference>
<evidence type="ECO:0000313" key="7">
    <source>
        <dbReference type="EMBL" id="WXB14475.1"/>
    </source>
</evidence>
<keyword evidence="3" id="KW-0963">Cytoplasm</keyword>
<reference evidence="7 8" key="1">
    <citation type="submission" date="2021-12" db="EMBL/GenBank/DDBJ databases">
        <title>Discovery of the Pendulisporaceae a myxobacterial family with distinct sporulation behavior and unique specialized metabolism.</title>
        <authorList>
            <person name="Garcia R."/>
            <person name="Popoff A."/>
            <person name="Bader C.D."/>
            <person name="Loehr J."/>
            <person name="Walesch S."/>
            <person name="Walt C."/>
            <person name="Boldt J."/>
            <person name="Bunk B."/>
            <person name="Haeckl F.J.F.P.J."/>
            <person name="Gunesch A.P."/>
            <person name="Birkelbach J."/>
            <person name="Nuebel U."/>
            <person name="Pietschmann T."/>
            <person name="Bach T."/>
            <person name="Mueller R."/>
        </authorList>
    </citation>
    <scope>NUCLEOTIDE SEQUENCE [LARGE SCALE GENOMIC DNA]</scope>
    <source>
        <strain evidence="7 8">MSr11954</strain>
    </source>
</reference>
<dbReference type="RefSeq" id="WP_394824095.1">
    <property type="nucleotide sequence ID" value="NZ_CP089984.1"/>
</dbReference>
<comment type="function">
    <text evidence="3 5">Carrier of the growing fatty acid chain in fatty acid biosynthesis.</text>
</comment>
<organism evidence="7 8">
    <name type="scientific">Pendulispora albinea</name>
    <dbReference type="NCBI Taxonomy" id="2741071"/>
    <lineage>
        <taxon>Bacteria</taxon>
        <taxon>Pseudomonadati</taxon>
        <taxon>Myxococcota</taxon>
        <taxon>Myxococcia</taxon>
        <taxon>Myxococcales</taxon>
        <taxon>Sorangiineae</taxon>
        <taxon>Pendulisporaceae</taxon>
        <taxon>Pendulispora</taxon>
    </lineage>
</organism>
<dbReference type="InterPro" id="IPR009081">
    <property type="entry name" value="PP-bd_ACP"/>
</dbReference>
<protein>
    <recommendedName>
        <fullName evidence="3 4">Acyl carrier protein</fullName>
        <shortName evidence="3">ACP</shortName>
    </recommendedName>
</protein>
<comment type="PTM">
    <text evidence="5">4'-phosphopantetheine is transferred from CoA to a specific serine of apo-ACP by acpS.</text>
</comment>
<dbReference type="SUPFAM" id="SSF47336">
    <property type="entry name" value="ACP-like"/>
    <property type="match status" value="1"/>
</dbReference>
<evidence type="ECO:0000256" key="2">
    <source>
        <dbReference type="ARBA" id="ARBA00022553"/>
    </source>
</evidence>
<comment type="similarity">
    <text evidence="3">Belongs to the acyl carrier protein (ACP) family.</text>
</comment>
<keyword evidence="1 3" id="KW-0596">Phosphopantetheine</keyword>
<keyword evidence="2 3" id="KW-0597">Phosphoprotein</keyword>
<dbReference type="PROSITE" id="PS50075">
    <property type="entry name" value="CARRIER"/>
    <property type="match status" value="1"/>
</dbReference>
<feature type="domain" description="Carrier" evidence="6">
    <location>
        <begin position="1"/>
        <end position="76"/>
    </location>
</feature>
<gene>
    <name evidence="3 7" type="primary">acpP</name>
    <name evidence="7" type="ORF">LZC94_42455</name>
</gene>
<evidence type="ECO:0000256" key="4">
    <source>
        <dbReference type="NCBIfam" id="TIGR00517"/>
    </source>
</evidence>
<evidence type="ECO:0000256" key="5">
    <source>
        <dbReference type="RuleBase" id="RU003545"/>
    </source>
</evidence>
<dbReference type="HAMAP" id="MF_01217">
    <property type="entry name" value="Acyl_carrier"/>
    <property type="match status" value="1"/>
</dbReference>
<comment type="pathway">
    <text evidence="3 5">Lipid metabolism; fatty acid biosynthesis.</text>
</comment>
<evidence type="ECO:0000259" key="6">
    <source>
        <dbReference type="PROSITE" id="PS50075"/>
    </source>
</evidence>
<dbReference type="NCBIfam" id="NF002148">
    <property type="entry name" value="PRK00982.1-2"/>
    <property type="match status" value="1"/>
</dbReference>
<evidence type="ECO:0000313" key="8">
    <source>
        <dbReference type="Proteomes" id="UP001370348"/>
    </source>
</evidence>
<keyword evidence="8" id="KW-1185">Reference proteome</keyword>
<dbReference type="InterPro" id="IPR036736">
    <property type="entry name" value="ACP-like_sf"/>
</dbReference>
<dbReference type="NCBIfam" id="TIGR00517">
    <property type="entry name" value="acyl_carrier"/>
    <property type="match status" value="1"/>
</dbReference>
<keyword evidence="3" id="KW-0444">Lipid biosynthesis</keyword>
<name>A0ABZ2LZE5_9BACT</name>
<proteinExistence type="inferred from homology"/>
<dbReference type="NCBIfam" id="NF002150">
    <property type="entry name" value="PRK00982.1-4"/>
    <property type="match status" value="1"/>
</dbReference>
<comment type="subcellular location">
    <subcellularLocation>
        <location evidence="3">Cytoplasm</location>
    </subcellularLocation>
</comment>
<sequence>MSTADRVKEIIAEHLAVSADELALDASFVQDLGVDSLDLSELVIAFEQTFKIRISPEDARQIRTARSAIEYVESRTAASLRDSA</sequence>
<evidence type="ECO:0000256" key="3">
    <source>
        <dbReference type="HAMAP-Rule" id="MF_01217"/>
    </source>
</evidence>
<keyword evidence="3" id="KW-0443">Lipid metabolism</keyword>
<dbReference type="Gene3D" id="1.10.1200.10">
    <property type="entry name" value="ACP-like"/>
    <property type="match status" value="1"/>
</dbReference>
<dbReference type="EMBL" id="CP089984">
    <property type="protein sequence ID" value="WXB14475.1"/>
    <property type="molecule type" value="Genomic_DNA"/>
</dbReference>
<accession>A0ABZ2LZE5</accession>
<comment type="PTM">
    <text evidence="3">4'-phosphopantetheine is transferred from CoA to a specific serine of apo-ACP by AcpS. This modification is essential for activity because fatty acids are bound in thioester linkage to the sulfhydryl of the prosthetic group.</text>
</comment>
<dbReference type="Proteomes" id="UP001370348">
    <property type="component" value="Chromosome"/>
</dbReference>